<evidence type="ECO:0000256" key="1">
    <source>
        <dbReference type="ARBA" id="ARBA00010790"/>
    </source>
</evidence>
<dbReference type="STRING" id="1231657.A0A1Y1ZCM7"/>
<dbReference type="PIRSF" id="PIRSF000137">
    <property type="entry name" value="Alcohol_oxidase"/>
    <property type="match status" value="1"/>
</dbReference>
<keyword evidence="9" id="KW-1185">Reference proteome</keyword>
<dbReference type="SUPFAM" id="SSF51905">
    <property type="entry name" value="FAD/NAD(P)-binding domain"/>
    <property type="match status" value="1"/>
</dbReference>
<dbReference type="InterPro" id="IPR000172">
    <property type="entry name" value="GMC_OxRdtase_N"/>
</dbReference>
<feature type="binding site" evidence="4">
    <location>
        <begin position="587"/>
        <end position="588"/>
    </location>
    <ligand>
        <name>FAD</name>
        <dbReference type="ChEBI" id="CHEBI:57692"/>
    </ligand>
</feature>
<feature type="binding site" evidence="4">
    <location>
        <begin position="541"/>
        <end position="542"/>
    </location>
    <ligand>
        <name>FAD</name>
        <dbReference type="ChEBI" id="CHEBI:57692"/>
    </ligand>
</feature>
<feature type="domain" description="Glucose-methanol-choline oxidoreductase N-terminal" evidence="6">
    <location>
        <begin position="39"/>
        <end position="356"/>
    </location>
</feature>
<comment type="caution">
    <text evidence="8">The sequence shown here is derived from an EMBL/GenBank/DDBJ whole genome shotgun (WGS) entry which is preliminary data.</text>
</comment>
<organism evidence="8 9">
    <name type="scientific">Clohesyomyces aquaticus</name>
    <dbReference type="NCBI Taxonomy" id="1231657"/>
    <lineage>
        <taxon>Eukaryota</taxon>
        <taxon>Fungi</taxon>
        <taxon>Dikarya</taxon>
        <taxon>Ascomycota</taxon>
        <taxon>Pezizomycotina</taxon>
        <taxon>Dothideomycetes</taxon>
        <taxon>Pleosporomycetidae</taxon>
        <taxon>Pleosporales</taxon>
        <taxon>Lindgomycetaceae</taxon>
        <taxon>Clohesyomyces</taxon>
    </lineage>
</organism>
<keyword evidence="5" id="KW-0732">Signal</keyword>
<evidence type="ECO:0008006" key="10">
    <source>
        <dbReference type="Google" id="ProtNLM"/>
    </source>
</evidence>
<dbReference type="PANTHER" id="PTHR11552">
    <property type="entry name" value="GLUCOSE-METHANOL-CHOLINE GMC OXIDOREDUCTASE"/>
    <property type="match status" value="1"/>
</dbReference>
<dbReference type="SUPFAM" id="SSF54373">
    <property type="entry name" value="FAD-linked reductases, C-terminal domain"/>
    <property type="match status" value="1"/>
</dbReference>
<dbReference type="GO" id="GO:0050660">
    <property type="term" value="F:flavin adenine dinucleotide binding"/>
    <property type="evidence" value="ECO:0007669"/>
    <property type="project" value="InterPro"/>
</dbReference>
<feature type="active site" description="Proton donor" evidence="3">
    <location>
        <position position="542"/>
    </location>
</feature>
<proteinExistence type="inferred from homology"/>
<evidence type="ECO:0000256" key="4">
    <source>
        <dbReference type="PIRSR" id="PIRSR000137-2"/>
    </source>
</evidence>
<feature type="chain" id="PRO_5012982801" description="GMC oxidoreductase" evidence="5">
    <location>
        <begin position="22"/>
        <end position="606"/>
    </location>
</feature>
<evidence type="ECO:0000313" key="8">
    <source>
        <dbReference type="EMBL" id="ORY07924.1"/>
    </source>
</evidence>
<sequence length="606" mass="64634">MLRTYAAVVAFVVALIPLSSAGPLRLRAEQLGTPRNDTFDYVVVGGGTAGLTIAARLAKFASVAVIEAGGYYQVDYGNASVIPLLALTGLDIIDPTTNFPHRPNIDWELVTVPQSNAANRVMHYAQGKTLGGSSAINTMSYLRSTKSAYQRWADLVGDNSYTFPNLLPYFKESVHLTPPNLAKRNAANATPEYDPNSFGNGGPLEVSWNNWVDPTLTWLAACLQAVGLAINPKGFSSGELNGGSWLPSTIDPTHATRDSAQTSFLDDALGKTQLRVFPHSLATRILFKDKKAKGVTVSTNGTIYSLMAKKEVIVSGGVFHSPQILMVSGIGPKATLQAHNISVVADLPGVGKNLQDPVSIGVGNFVNTPNAQSMVANSATQPEALRQYREDAAGPYSSVAGYISYERLPAEIRSTLSNATREALAKYPSDWPELQYIVGTFLGPNGSAMGSISATITTTFSRGSVSIASADIATAPVIDPSWFSNPADGDMLVAGVKRIRQAWASGPAQSIRLGPEARPGVEVDTDAEILDYIQKNANMIWHASSTCAMGKKSDKMAVVDSKARVFGVQGLRVVDISIFPYSPPGHPQASVYMIAEKIADDIKRGR</sequence>
<evidence type="ECO:0000259" key="7">
    <source>
        <dbReference type="Pfam" id="PF05199"/>
    </source>
</evidence>
<name>A0A1Y1ZCM7_9PLEO</name>
<dbReference type="AlphaFoldDB" id="A0A1Y1ZCM7"/>
<evidence type="ECO:0000256" key="3">
    <source>
        <dbReference type="PIRSR" id="PIRSR000137-1"/>
    </source>
</evidence>
<evidence type="ECO:0000256" key="5">
    <source>
        <dbReference type="SAM" id="SignalP"/>
    </source>
</evidence>
<gene>
    <name evidence="8" type="ORF">BCR34DRAFT_603726</name>
</gene>
<dbReference type="Gene3D" id="3.30.560.10">
    <property type="entry name" value="Glucose Oxidase, domain 3"/>
    <property type="match status" value="1"/>
</dbReference>
<dbReference type="InterPro" id="IPR036188">
    <property type="entry name" value="FAD/NAD-bd_sf"/>
</dbReference>
<feature type="active site" description="Proton acceptor" evidence="3">
    <location>
        <position position="586"/>
    </location>
</feature>
<dbReference type="GO" id="GO:0016614">
    <property type="term" value="F:oxidoreductase activity, acting on CH-OH group of donors"/>
    <property type="evidence" value="ECO:0007669"/>
    <property type="project" value="InterPro"/>
</dbReference>
<keyword evidence="4" id="KW-0285">Flavoprotein</keyword>
<dbReference type="InterPro" id="IPR012132">
    <property type="entry name" value="GMC_OxRdtase"/>
</dbReference>
<dbReference type="Proteomes" id="UP000193144">
    <property type="component" value="Unassembled WGS sequence"/>
</dbReference>
<dbReference type="OrthoDB" id="269227at2759"/>
<dbReference type="GO" id="GO:0044550">
    <property type="term" value="P:secondary metabolite biosynthetic process"/>
    <property type="evidence" value="ECO:0007669"/>
    <property type="project" value="TreeGrafter"/>
</dbReference>
<reference evidence="8 9" key="1">
    <citation type="submission" date="2016-07" db="EMBL/GenBank/DDBJ databases">
        <title>Pervasive Adenine N6-methylation of Active Genes in Fungi.</title>
        <authorList>
            <consortium name="DOE Joint Genome Institute"/>
            <person name="Mondo S.J."/>
            <person name="Dannebaum R.O."/>
            <person name="Kuo R.C."/>
            <person name="Labutti K."/>
            <person name="Haridas S."/>
            <person name="Kuo A."/>
            <person name="Salamov A."/>
            <person name="Ahrendt S.R."/>
            <person name="Lipzen A."/>
            <person name="Sullivan W."/>
            <person name="Andreopoulos W.B."/>
            <person name="Clum A."/>
            <person name="Lindquist E."/>
            <person name="Daum C."/>
            <person name="Ramamoorthy G.K."/>
            <person name="Gryganskyi A."/>
            <person name="Culley D."/>
            <person name="Magnuson J.K."/>
            <person name="James T.Y."/>
            <person name="O'Malley M.A."/>
            <person name="Stajich J.E."/>
            <person name="Spatafora J.W."/>
            <person name="Visel A."/>
            <person name="Grigoriev I.V."/>
        </authorList>
    </citation>
    <scope>NUCLEOTIDE SEQUENCE [LARGE SCALE GENOMIC DNA]</scope>
    <source>
        <strain evidence="8 9">CBS 115471</strain>
    </source>
</reference>
<comment type="similarity">
    <text evidence="1">Belongs to the GMC oxidoreductase family.</text>
</comment>
<evidence type="ECO:0000259" key="6">
    <source>
        <dbReference type="Pfam" id="PF00732"/>
    </source>
</evidence>
<dbReference type="Pfam" id="PF00732">
    <property type="entry name" value="GMC_oxred_N"/>
    <property type="match status" value="1"/>
</dbReference>
<comment type="cofactor">
    <cofactor evidence="4">
        <name>FAD</name>
        <dbReference type="ChEBI" id="CHEBI:57692"/>
    </cofactor>
</comment>
<dbReference type="EMBL" id="MCFA01000105">
    <property type="protein sequence ID" value="ORY07924.1"/>
    <property type="molecule type" value="Genomic_DNA"/>
</dbReference>
<feature type="signal peptide" evidence="5">
    <location>
        <begin position="1"/>
        <end position="21"/>
    </location>
</feature>
<keyword evidence="2" id="KW-0325">Glycoprotein</keyword>
<dbReference type="InterPro" id="IPR007867">
    <property type="entry name" value="GMC_OxRtase_C"/>
</dbReference>
<keyword evidence="4" id="KW-0274">FAD</keyword>
<dbReference type="Gene3D" id="3.50.50.60">
    <property type="entry name" value="FAD/NAD(P)-binding domain"/>
    <property type="match status" value="1"/>
</dbReference>
<evidence type="ECO:0000313" key="9">
    <source>
        <dbReference type="Proteomes" id="UP000193144"/>
    </source>
</evidence>
<protein>
    <recommendedName>
        <fullName evidence="10">GMC oxidoreductase</fullName>
    </recommendedName>
</protein>
<dbReference type="Pfam" id="PF05199">
    <property type="entry name" value="GMC_oxred_C"/>
    <property type="match status" value="1"/>
</dbReference>
<accession>A0A1Y1ZCM7</accession>
<feature type="domain" description="Glucose-methanol-choline oxidoreductase C-terminal" evidence="7">
    <location>
        <begin position="460"/>
        <end position="595"/>
    </location>
</feature>
<dbReference type="PANTHER" id="PTHR11552:SF138">
    <property type="entry name" value="DEHYDROGENASE PKFF-RELATED"/>
    <property type="match status" value="1"/>
</dbReference>
<evidence type="ECO:0000256" key="2">
    <source>
        <dbReference type="ARBA" id="ARBA00023180"/>
    </source>
</evidence>